<dbReference type="AlphaFoldDB" id="A0A7S7RUI9"/>
<dbReference type="GO" id="GO:0005886">
    <property type="term" value="C:plasma membrane"/>
    <property type="evidence" value="ECO:0007669"/>
    <property type="project" value="UniProtKB-SubCell"/>
</dbReference>
<dbReference type="PANTHER" id="PTHR30151">
    <property type="entry name" value="ALKANE SULFONATE ABC TRANSPORTER-RELATED, MEMBRANE SUBUNIT"/>
    <property type="match status" value="1"/>
</dbReference>
<dbReference type="CDD" id="cd06261">
    <property type="entry name" value="TM_PBP2"/>
    <property type="match status" value="1"/>
</dbReference>
<evidence type="ECO:0000256" key="6">
    <source>
        <dbReference type="ARBA" id="ARBA00023136"/>
    </source>
</evidence>
<accession>A0A7S7RUI9</accession>
<dbReference type="Proteomes" id="UP000593735">
    <property type="component" value="Chromosome"/>
</dbReference>
<feature type="transmembrane region" description="Helical" evidence="7">
    <location>
        <begin position="219"/>
        <end position="240"/>
    </location>
</feature>
<feature type="transmembrane region" description="Helical" evidence="7">
    <location>
        <begin position="312"/>
        <end position="337"/>
    </location>
</feature>
<keyword evidence="3" id="KW-1003">Cell membrane</keyword>
<reference evidence="9 10" key="1">
    <citation type="submission" date="2020-10" db="EMBL/GenBank/DDBJ databases">
        <title>Olsenella immobilis sp.nov., isolated from the mud in a fermentation cellar used for the production of Chinese strong-flavoured liquor.</title>
        <authorList>
            <person name="Lu L."/>
        </authorList>
    </citation>
    <scope>NUCLEOTIDE SEQUENCE [LARGE SCALE GENOMIC DNA]</scope>
    <source>
        <strain evidence="9 10">LZLJ-2</strain>
    </source>
</reference>
<organism evidence="9 10">
    <name type="scientific">Thermophilibacter immobilis</name>
    <dbReference type="NCBI Taxonomy" id="2779519"/>
    <lineage>
        <taxon>Bacteria</taxon>
        <taxon>Bacillati</taxon>
        <taxon>Actinomycetota</taxon>
        <taxon>Coriobacteriia</taxon>
        <taxon>Coriobacteriales</taxon>
        <taxon>Atopobiaceae</taxon>
        <taxon>Thermophilibacter</taxon>
    </lineage>
</organism>
<feature type="transmembrane region" description="Helical" evidence="7">
    <location>
        <begin position="72"/>
        <end position="94"/>
    </location>
</feature>
<evidence type="ECO:0000259" key="8">
    <source>
        <dbReference type="PROSITE" id="PS50928"/>
    </source>
</evidence>
<dbReference type="PROSITE" id="PS50928">
    <property type="entry name" value="ABC_TM1"/>
    <property type="match status" value="1"/>
</dbReference>
<evidence type="ECO:0000256" key="5">
    <source>
        <dbReference type="ARBA" id="ARBA00022989"/>
    </source>
</evidence>
<keyword evidence="2 7" id="KW-0813">Transport</keyword>
<keyword evidence="10" id="KW-1185">Reference proteome</keyword>
<protein>
    <submittedName>
        <fullName evidence="9">ABC transporter permease</fullName>
    </submittedName>
</protein>
<gene>
    <name evidence="9" type="ORF">INP52_03775</name>
</gene>
<name>A0A7S7RUI9_9ACTN</name>
<dbReference type="InterPro" id="IPR000515">
    <property type="entry name" value="MetI-like"/>
</dbReference>
<dbReference type="Gene3D" id="1.10.3720.10">
    <property type="entry name" value="MetI-like"/>
    <property type="match status" value="1"/>
</dbReference>
<dbReference type="PANTHER" id="PTHR30151:SF0">
    <property type="entry name" value="ABC TRANSPORTER PERMEASE PROTEIN MJ0413-RELATED"/>
    <property type="match status" value="1"/>
</dbReference>
<evidence type="ECO:0000313" key="9">
    <source>
        <dbReference type="EMBL" id="QOY61321.1"/>
    </source>
</evidence>
<feature type="transmembrane region" description="Helical" evidence="7">
    <location>
        <begin position="163"/>
        <end position="186"/>
    </location>
</feature>
<feature type="transmembrane region" description="Helical" evidence="7">
    <location>
        <begin position="106"/>
        <end position="127"/>
    </location>
</feature>
<feature type="transmembrane region" description="Helical" evidence="7">
    <location>
        <begin position="192"/>
        <end position="212"/>
    </location>
</feature>
<dbReference type="SUPFAM" id="SSF161098">
    <property type="entry name" value="MetI-like"/>
    <property type="match status" value="1"/>
</dbReference>
<feature type="transmembrane region" description="Helical" evidence="7">
    <location>
        <begin position="269"/>
        <end position="291"/>
    </location>
</feature>
<sequence>MSQASTASIEQARFQQGVEEKDGVLVRHVGHIVFTLAGFLLAVAANVLVPQVSSVPLDTYRVGILLLNRNGLYRIVLFAIAFIYLVSGIVSTRNETRRLHFDNRSAFRFVMGIALLLWDVFGTKYQLLQQPFFPGPSQVLESFLIEGAYIFSNLLYSLRLFSVGFLAGVVFGVGTGILIGVFPRVYYWVHPVLKMTGIIPAVAWMPFALTLFPTPFSAAVFLISISAWFPIAFGTASGVMSTPTTYFEAARTLGASKAYRIWHVSVPHALPQIFTGITTACANAFVMLVISEMMGQPGGLGYYINAAKMWSTYYKVFAAIVIMAILFSLITKLLGLIQARALRWQKGVIGS</sequence>
<dbReference type="Pfam" id="PF00528">
    <property type="entry name" value="BPD_transp_1"/>
    <property type="match status" value="1"/>
</dbReference>
<evidence type="ECO:0000256" key="4">
    <source>
        <dbReference type="ARBA" id="ARBA00022692"/>
    </source>
</evidence>
<comment type="similarity">
    <text evidence="7">Belongs to the binding-protein-dependent transport system permease family.</text>
</comment>
<feature type="domain" description="ABC transmembrane type-1" evidence="8">
    <location>
        <begin position="154"/>
        <end position="335"/>
    </location>
</feature>
<keyword evidence="5 7" id="KW-1133">Transmembrane helix</keyword>
<proteinExistence type="inferred from homology"/>
<feature type="transmembrane region" description="Helical" evidence="7">
    <location>
        <begin position="29"/>
        <end position="52"/>
    </location>
</feature>
<evidence type="ECO:0000256" key="7">
    <source>
        <dbReference type="RuleBase" id="RU363032"/>
    </source>
</evidence>
<comment type="subcellular location">
    <subcellularLocation>
        <location evidence="1 7">Cell membrane</location>
        <topology evidence="1 7">Multi-pass membrane protein</topology>
    </subcellularLocation>
</comment>
<dbReference type="InterPro" id="IPR035906">
    <property type="entry name" value="MetI-like_sf"/>
</dbReference>
<dbReference type="GO" id="GO:0055085">
    <property type="term" value="P:transmembrane transport"/>
    <property type="evidence" value="ECO:0007669"/>
    <property type="project" value="InterPro"/>
</dbReference>
<keyword evidence="6 7" id="KW-0472">Membrane</keyword>
<dbReference type="EMBL" id="CP063767">
    <property type="protein sequence ID" value="QOY61321.1"/>
    <property type="molecule type" value="Genomic_DNA"/>
</dbReference>
<keyword evidence="4 7" id="KW-0812">Transmembrane</keyword>
<dbReference type="RefSeq" id="WP_194372543.1">
    <property type="nucleotide sequence ID" value="NZ_CP063767.1"/>
</dbReference>
<evidence type="ECO:0000256" key="1">
    <source>
        <dbReference type="ARBA" id="ARBA00004651"/>
    </source>
</evidence>
<dbReference type="KEGG" id="tio:INP52_03775"/>
<evidence type="ECO:0000313" key="10">
    <source>
        <dbReference type="Proteomes" id="UP000593735"/>
    </source>
</evidence>
<evidence type="ECO:0000256" key="2">
    <source>
        <dbReference type="ARBA" id="ARBA00022448"/>
    </source>
</evidence>
<evidence type="ECO:0000256" key="3">
    <source>
        <dbReference type="ARBA" id="ARBA00022475"/>
    </source>
</evidence>